<keyword evidence="4" id="KW-0479">Metal-binding</keyword>
<dbReference type="Proteomes" id="UP000007809">
    <property type="component" value="Chromosome"/>
</dbReference>
<dbReference type="GO" id="GO:0046872">
    <property type="term" value="F:metal ion binding"/>
    <property type="evidence" value="ECO:0007669"/>
    <property type="project" value="UniProtKB-KW"/>
</dbReference>
<dbReference type="GO" id="GO:0005737">
    <property type="term" value="C:cytoplasm"/>
    <property type="evidence" value="ECO:0007669"/>
    <property type="project" value="TreeGrafter"/>
</dbReference>
<dbReference type="HOGENOM" id="CLU_026673_11_0_11"/>
<evidence type="ECO:0000256" key="3">
    <source>
        <dbReference type="ARBA" id="ARBA00013190"/>
    </source>
</evidence>
<dbReference type="OrthoDB" id="3987021at2"/>
<evidence type="ECO:0000256" key="5">
    <source>
        <dbReference type="ARBA" id="ARBA00022833"/>
    </source>
</evidence>
<dbReference type="PANTHER" id="PTHR42940">
    <property type="entry name" value="ALCOHOL DEHYDROGENASE 1-RELATED"/>
    <property type="match status" value="1"/>
</dbReference>
<dbReference type="InterPro" id="IPR011032">
    <property type="entry name" value="GroES-like_sf"/>
</dbReference>
<evidence type="ECO:0000313" key="10">
    <source>
        <dbReference type="Proteomes" id="UP000007809"/>
    </source>
</evidence>
<dbReference type="InterPro" id="IPR013154">
    <property type="entry name" value="ADH-like_N"/>
</dbReference>
<organism evidence="9 10">
    <name type="scientific">Pseudonocardia dioxanivorans (strain ATCC 55486 / DSM 44775 / JCM 13855 / CB1190)</name>
    <dbReference type="NCBI Taxonomy" id="675635"/>
    <lineage>
        <taxon>Bacteria</taxon>
        <taxon>Bacillati</taxon>
        <taxon>Actinomycetota</taxon>
        <taxon>Actinomycetes</taxon>
        <taxon>Pseudonocardiales</taxon>
        <taxon>Pseudonocardiaceae</taxon>
        <taxon>Pseudonocardia</taxon>
    </lineage>
</organism>
<dbReference type="EC" id="1.1.1.1" evidence="3"/>
<accession>F4CQD9</accession>
<dbReference type="SMART" id="SM00829">
    <property type="entry name" value="PKS_ER"/>
    <property type="match status" value="1"/>
</dbReference>
<evidence type="ECO:0000313" key="9">
    <source>
        <dbReference type="EMBL" id="AEA22377.1"/>
    </source>
</evidence>
<dbReference type="CDD" id="cd08231">
    <property type="entry name" value="MDR_TM0436_like"/>
    <property type="match status" value="1"/>
</dbReference>
<dbReference type="AlphaFoldDB" id="F4CQD9"/>
<evidence type="ECO:0000256" key="4">
    <source>
        <dbReference type="ARBA" id="ARBA00022723"/>
    </source>
</evidence>
<dbReference type="Pfam" id="PF00107">
    <property type="entry name" value="ADH_zinc_N"/>
    <property type="match status" value="1"/>
</dbReference>
<feature type="domain" description="Enoyl reductase (ER)" evidence="8">
    <location>
        <begin position="13"/>
        <end position="356"/>
    </location>
</feature>
<keyword evidence="7" id="KW-0520">NAD</keyword>
<dbReference type="PANTHER" id="PTHR42940:SF3">
    <property type="entry name" value="ALCOHOL DEHYDROGENASE 1-RELATED"/>
    <property type="match status" value="1"/>
</dbReference>
<keyword evidence="10" id="KW-1185">Reference proteome</keyword>
<dbReference type="InterPro" id="IPR020843">
    <property type="entry name" value="ER"/>
</dbReference>
<dbReference type="RefSeq" id="WP_013672318.1">
    <property type="nucleotide sequence ID" value="NC_015312.1"/>
</dbReference>
<keyword evidence="5" id="KW-0862">Zinc</keyword>
<protein>
    <recommendedName>
        <fullName evidence="3">alcohol dehydrogenase</fullName>
        <ecNumber evidence="3">1.1.1.1</ecNumber>
    </recommendedName>
</protein>
<comment type="similarity">
    <text evidence="2">Belongs to the zinc-containing alcohol dehydrogenase family.</text>
</comment>
<evidence type="ECO:0000259" key="8">
    <source>
        <dbReference type="SMART" id="SM00829"/>
    </source>
</evidence>
<dbReference type="KEGG" id="pdx:Psed_0100"/>
<gene>
    <name evidence="9" type="ordered locus">Psed_0100</name>
</gene>
<dbReference type="EMBL" id="CP002593">
    <property type="protein sequence ID" value="AEA22377.1"/>
    <property type="molecule type" value="Genomic_DNA"/>
</dbReference>
<dbReference type="SUPFAM" id="SSF51735">
    <property type="entry name" value="NAD(P)-binding Rossmann-fold domains"/>
    <property type="match status" value="1"/>
</dbReference>
<dbReference type="GO" id="GO:0004022">
    <property type="term" value="F:alcohol dehydrogenase (NAD+) activity"/>
    <property type="evidence" value="ECO:0007669"/>
    <property type="project" value="UniProtKB-EC"/>
</dbReference>
<keyword evidence="6 9" id="KW-0560">Oxidoreductase</keyword>
<dbReference type="InterPro" id="IPR036291">
    <property type="entry name" value="NAD(P)-bd_dom_sf"/>
</dbReference>
<dbReference type="InterPro" id="IPR013149">
    <property type="entry name" value="ADH-like_C"/>
</dbReference>
<name>F4CQD9_PSEUX</name>
<evidence type="ECO:0000256" key="1">
    <source>
        <dbReference type="ARBA" id="ARBA00001947"/>
    </source>
</evidence>
<comment type="cofactor">
    <cofactor evidence="1">
        <name>Zn(2+)</name>
        <dbReference type="ChEBI" id="CHEBI:29105"/>
    </cofactor>
</comment>
<reference evidence="9 10" key="1">
    <citation type="journal article" date="2011" name="J. Bacteriol.">
        <title>Genome sequence of the 1,4-dioxane-degrading Pseudonocardia dioxanivorans strain CB1190.</title>
        <authorList>
            <person name="Sales C.M."/>
            <person name="Mahendra S."/>
            <person name="Grostern A."/>
            <person name="Parales R.E."/>
            <person name="Goodwin L.A."/>
            <person name="Woyke T."/>
            <person name="Nolan M."/>
            <person name="Lapidus A."/>
            <person name="Chertkov O."/>
            <person name="Ovchinnikova G."/>
            <person name="Sczyrba A."/>
            <person name="Alvarez-Cohen L."/>
        </authorList>
    </citation>
    <scope>NUCLEOTIDE SEQUENCE [LARGE SCALE GENOMIC DNA]</scope>
    <source>
        <strain evidence="10">ATCC 55486 / DSM 44775 / JCM 13855 / CB1190</strain>
    </source>
</reference>
<dbReference type="Pfam" id="PF08240">
    <property type="entry name" value="ADH_N"/>
    <property type="match status" value="1"/>
</dbReference>
<dbReference type="SUPFAM" id="SSF50129">
    <property type="entry name" value="GroES-like"/>
    <property type="match status" value="1"/>
</dbReference>
<evidence type="ECO:0000256" key="6">
    <source>
        <dbReference type="ARBA" id="ARBA00023002"/>
    </source>
</evidence>
<dbReference type="STRING" id="675635.Psed_0100"/>
<proteinExistence type="inferred from homology"/>
<evidence type="ECO:0000256" key="2">
    <source>
        <dbReference type="ARBA" id="ARBA00008072"/>
    </source>
</evidence>
<dbReference type="Gene3D" id="3.90.180.10">
    <property type="entry name" value="Medium-chain alcohol dehydrogenases, catalytic domain"/>
    <property type="match status" value="1"/>
</dbReference>
<dbReference type="eggNOG" id="COG1063">
    <property type="taxonomic scope" value="Bacteria"/>
</dbReference>
<evidence type="ECO:0000256" key="7">
    <source>
        <dbReference type="ARBA" id="ARBA00023027"/>
    </source>
</evidence>
<sequence length="363" mass="38912">MTTGRLAYMPEPGSVELREYELPTPEPGSLLIETVAAGICGSDLHMFADKHPLKSIVLGHEVIGRVVDPATRPTDSAGRELHPGDLVSVVYFAFCQHCRQCARGLTHLCENAYNHWIASPDEFPHFTGTFGTHYYVGRFQHLFKVPDNVDPLAAVSANCALAQVSAGVDRGGVTAGDTVVIQGAGGLGLWGVAVAKERGAHVIVVDAVQRRLDAAKAFGADEVVSFDEAPEPGDRIARVRELTDGGADVGLELTGVGSAVLEGVEMVRPGATYVEIGNVMPGVEIGLDIGSLTRRSVTIHPVIRYHQRFLKGALDFISRNVGRLPFDQLVDATYPLDDVLQAMEDSKARKVNRAALTMGPDAR</sequence>
<dbReference type="Gene3D" id="3.40.50.720">
    <property type="entry name" value="NAD(P)-binding Rossmann-like Domain"/>
    <property type="match status" value="1"/>
</dbReference>